<dbReference type="EMBL" id="JAPQKO010000003">
    <property type="protein sequence ID" value="KAJ5173320.1"/>
    <property type="molecule type" value="Genomic_DNA"/>
</dbReference>
<dbReference type="PANTHER" id="PTHR42052:SF1">
    <property type="entry name" value="ABM DOMAIN-CONTAINING PROTEIN"/>
    <property type="match status" value="1"/>
</dbReference>
<evidence type="ECO:0008006" key="3">
    <source>
        <dbReference type="Google" id="ProtNLM"/>
    </source>
</evidence>
<proteinExistence type="predicted"/>
<protein>
    <recommendedName>
        <fullName evidence="3">ABM domain-containing protein</fullName>
    </recommendedName>
</protein>
<reference evidence="1" key="1">
    <citation type="submission" date="2022-11" db="EMBL/GenBank/DDBJ databases">
        <authorList>
            <person name="Petersen C."/>
        </authorList>
    </citation>
    <scope>NUCLEOTIDE SEQUENCE</scope>
    <source>
        <strain evidence="1">IBT 21917</strain>
    </source>
</reference>
<organism evidence="1 2">
    <name type="scientific">Penicillium capsulatum</name>
    <dbReference type="NCBI Taxonomy" id="69766"/>
    <lineage>
        <taxon>Eukaryota</taxon>
        <taxon>Fungi</taxon>
        <taxon>Dikarya</taxon>
        <taxon>Ascomycota</taxon>
        <taxon>Pezizomycotina</taxon>
        <taxon>Eurotiomycetes</taxon>
        <taxon>Eurotiomycetidae</taxon>
        <taxon>Eurotiales</taxon>
        <taxon>Aspergillaceae</taxon>
        <taxon>Penicillium</taxon>
    </lineage>
</organism>
<sequence length="203" mass="23023">MPITELALLRSKVPEPTPSTREGLRAAQTAQSDWSKFPVHFLRQEEDTSYFYLLGGWESVAEHTGEWITSKTNQEVLGRLKDDVDVGWMFHLDIDPSKSAAVLNAPVVSISRYFVEADKKAQFERVYTNGVPDPEAHISPLLFAGGWRIDKAGEDEEFVLLAGWNTVADHYKFPESDAFREFGKIKDAIKGVEIKHGRLEKWE</sequence>
<dbReference type="Proteomes" id="UP001146351">
    <property type="component" value="Unassembled WGS sequence"/>
</dbReference>
<dbReference type="AlphaFoldDB" id="A0A9W9LSD9"/>
<dbReference type="Gene3D" id="3.30.70.100">
    <property type="match status" value="2"/>
</dbReference>
<keyword evidence="2" id="KW-1185">Reference proteome</keyword>
<dbReference type="PANTHER" id="PTHR42052">
    <property type="entry name" value="ABM DOMAIN-CONTAINING PROTEIN"/>
    <property type="match status" value="1"/>
</dbReference>
<evidence type="ECO:0000313" key="2">
    <source>
        <dbReference type="Proteomes" id="UP001146351"/>
    </source>
</evidence>
<accession>A0A9W9LSD9</accession>
<gene>
    <name evidence="1" type="ORF">N7492_005913</name>
</gene>
<comment type="caution">
    <text evidence="1">The sequence shown here is derived from an EMBL/GenBank/DDBJ whole genome shotgun (WGS) entry which is preliminary data.</text>
</comment>
<name>A0A9W9LSD9_9EURO</name>
<reference evidence="1" key="2">
    <citation type="journal article" date="2023" name="IMA Fungus">
        <title>Comparative genomic study of the Penicillium genus elucidates a diverse pangenome and 15 lateral gene transfer events.</title>
        <authorList>
            <person name="Petersen C."/>
            <person name="Sorensen T."/>
            <person name="Nielsen M.R."/>
            <person name="Sondergaard T.E."/>
            <person name="Sorensen J.L."/>
            <person name="Fitzpatrick D.A."/>
            <person name="Frisvad J.C."/>
            <person name="Nielsen K.L."/>
        </authorList>
    </citation>
    <scope>NUCLEOTIDE SEQUENCE</scope>
    <source>
        <strain evidence="1">IBT 21917</strain>
    </source>
</reference>
<dbReference type="OrthoDB" id="3542212at2759"/>
<evidence type="ECO:0000313" key="1">
    <source>
        <dbReference type="EMBL" id="KAJ5173320.1"/>
    </source>
</evidence>